<name>A0A2N0WGA7_9GAMM</name>
<feature type="chain" id="PRO_5034097916" evidence="2">
    <location>
        <begin position="26"/>
        <end position="409"/>
    </location>
</feature>
<comment type="similarity">
    <text evidence="1 2">Belongs to the OprB family.</text>
</comment>
<dbReference type="Pfam" id="PF04966">
    <property type="entry name" value="OprB"/>
    <property type="match status" value="1"/>
</dbReference>
<sequence>MKANALLLKMSCLAVAVCAAQSSFADQPWSQDRQWLLGDWNGQRQQLEKEGYKFNLNVMNQTATVLDGLDHHPTKNANQVALGANFDLAKIAGLPNTTAALTVTKRDGRNIASNIGMNGSPTEIYGRGNIWRLTQAWIKTGFLDNTLQFKLGRMGMSEDFNGSHCNFQSLILCGGQVGKSQGDVWYNGPVSGWAANIKYQFMPEWTFGVGVYENNPENTEVKDNANFNLSTDRAKGVLIPVELAWKTKKLNGLAGEYKVGGFWSSHDYDRVDAQAGQAPKSAIWLNTQQQLSSNATDSKGGLYGAVNLVWNNDKTANISDTQQIAFWYKGALPSRPTDQIGFGVGRYKFNDQVPANRDRDDEMNVELNYVYNYSPAVMLRPNIQYVYQPRGIPSRDNVWVAGISVGLNF</sequence>
<dbReference type="InterPro" id="IPR052932">
    <property type="entry name" value="OprB_Porin"/>
</dbReference>
<feature type="signal peptide" evidence="2">
    <location>
        <begin position="1"/>
        <end position="25"/>
    </location>
</feature>
<dbReference type="EMBL" id="CABWKZ010000002">
    <property type="protein sequence ID" value="VXA53787.1"/>
    <property type="molecule type" value="Genomic_DNA"/>
</dbReference>
<organism evidence="3 5">
    <name type="scientific">Acinetobacter proteolyticus</name>
    <dbReference type="NCBI Taxonomy" id="1776741"/>
    <lineage>
        <taxon>Bacteria</taxon>
        <taxon>Pseudomonadati</taxon>
        <taxon>Pseudomonadota</taxon>
        <taxon>Gammaproteobacteria</taxon>
        <taxon>Moraxellales</taxon>
        <taxon>Moraxellaceae</taxon>
        <taxon>Acinetobacter</taxon>
    </lineage>
</organism>
<dbReference type="PANTHER" id="PTHR37944:SF1">
    <property type="entry name" value="PORIN B"/>
    <property type="match status" value="1"/>
</dbReference>
<dbReference type="PANTHER" id="PTHR37944">
    <property type="entry name" value="PORIN B"/>
    <property type="match status" value="1"/>
</dbReference>
<evidence type="ECO:0000313" key="4">
    <source>
        <dbReference type="EMBL" id="VXA53787.1"/>
    </source>
</evidence>
<dbReference type="InterPro" id="IPR007049">
    <property type="entry name" value="Carb-sel_porin_OprB"/>
</dbReference>
<gene>
    <name evidence="4" type="primary">quiX</name>
    <name evidence="4" type="ORF">ACI8B_100033</name>
    <name evidence="3" type="ORF">CW311_09705</name>
</gene>
<dbReference type="GO" id="GO:0015288">
    <property type="term" value="F:porin activity"/>
    <property type="evidence" value="ECO:0007669"/>
    <property type="project" value="InterPro"/>
</dbReference>
<dbReference type="InterPro" id="IPR038673">
    <property type="entry name" value="OprB_sf"/>
</dbReference>
<reference evidence="4 6" key="2">
    <citation type="submission" date="2019-10" db="EMBL/GenBank/DDBJ databases">
        <authorList>
            <person name="Karimi E."/>
        </authorList>
    </citation>
    <scope>NUCLEOTIDE SEQUENCE [LARGE SCALE GENOMIC DNA]</scope>
    <source>
        <strain evidence="4">Acinetobacter sp. 8BE</strain>
    </source>
</reference>
<evidence type="ECO:0000256" key="1">
    <source>
        <dbReference type="ARBA" id="ARBA00008769"/>
    </source>
</evidence>
<evidence type="ECO:0000313" key="3">
    <source>
        <dbReference type="EMBL" id="PKF34106.1"/>
    </source>
</evidence>
<keyword evidence="2" id="KW-0732">Signal</keyword>
<protein>
    <submittedName>
        <fullName evidence="3">Carbohydrate porin</fullName>
    </submittedName>
    <submittedName>
        <fullName evidence="4">Putative porin QuiX</fullName>
    </submittedName>
</protein>
<dbReference type="GO" id="GO:0008643">
    <property type="term" value="P:carbohydrate transport"/>
    <property type="evidence" value="ECO:0007669"/>
    <property type="project" value="InterPro"/>
</dbReference>
<dbReference type="EMBL" id="PISJ01000012">
    <property type="protein sequence ID" value="PKF34106.1"/>
    <property type="molecule type" value="Genomic_DNA"/>
</dbReference>
<evidence type="ECO:0000313" key="5">
    <source>
        <dbReference type="Proteomes" id="UP000233553"/>
    </source>
</evidence>
<dbReference type="RefSeq" id="WP_101236378.1">
    <property type="nucleotide sequence ID" value="NZ_LR732744.1"/>
</dbReference>
<evidence type="ECO:0000313" key="6">
    <source>
        <dbReference type="Proteomes" id="UP000430404"/>
    </source>
</evidence>
<accession>A0A2N0WGA7</accession>
<reference evidence="3 5" key="1">
    <citation type="submission" date="2017-12" db="EMBL/GenBank/DDBJ databases">
        <title>Draft Genome sequences of multiple microbial strains isolated from spacecraft associated surfaces.</title>
        <authorList>
            <person name="Seuylemezian A."/>
            <person name="Vaishampayan P."/>
            <person name="Venkateswaran K."/>
        </authorList>
    </citation>
    <scope>NUCLEOTIDE SEQUENCE [LARGE SCALE GENOMIC DNA]</scope>
    <source>
        <strain evidence="3 5">2P01AA</strain>
    </source>
</reference>
<dbReference type="SUPFAM" id="SSF56935">
    <property type="entry name" value="Porins"/>
    <property type="match status" value="1"/>
</dbReference>
<dbReference type="AlphaFoldDB" id="A0A2N0WGA7"/>
<dbReference type="Proteomes" id="UP000233553">
    <property type="component" value="Unassembled WGS sequence"/>
</dbReference>
<dbReference type="Proteomes" id="UP000430404">
    <property type="component" value="Unassembled WGS sequence"/>
</dbReference>
<accession>A0A653JZF8</accession>
<proteinExistence type="inferred from homology"/>
<evidence type="ECO:0000256" key="2">
    <source>
        <dbReference type="RuleBase" id="RU363072"/>
    </source>
</evidence>
<dbReference type="Gene3D" id="2.40.160.180">
    <property type="entry name" value="Carbohydrate-selective porin OprB"/>
    <property type="match status" value="1"/>
</dbReference>
<dbReference type="GO" id="GO:0016020">
    <property type="term" value="C:membrane"/>
    <property type="evidence" value="ECO:0007669"/>
    <property type="project" value="InterPro"/>
</dbReference>